<dbReference type="Proteomes" id="UP000239865">
    <property type="component" value="Unassembled WGS sequence"/>
</dbReference>
<dbReference type="InterPro" id="IPR035948">
    <property type="entry name" value="YwqG-like_sf"/>
</dbReference>
<comment type="caution">
    <text evidence="2">The sequence shown here is derived from an EMBL/GenBank/DDBJ whole genome shotgun (WGS) entry which is preliminary data.</text>
</comment>
<gene>
    <name evidence="2" type="ORF">XmelCFBP4644_10025</name>
</gene>
<feature type="region of interest" description="Disordered" evidence="1">
    <location>
        <begin position="1"/>
        <end position="29"/>
    </location>
</feature>
<dbReference type="Pfam" id="PF09234">
    <property type="entry name" value="DUF1963"/>
    <property type="match status" value="1"/>
</dbReference>
<dbReference type="PANTHER" id="PTHR36436:SF6">
    <property type="entry name" value="SLL5081 PROTEIN"/>
    <property type="match status" value="1"/>
</dbReference>
<sequence length="626" mass="68591">MRTSALRPRWLSSRQAPGRHSSHQNAGPGRIVRAVERIPSVRTPAVTTRTCRRAPANVATGALQLACVITRSAKATHRRLADTAIIRRSMRPAFDTRARSNRRTAMMQRVETAEFSIEADPIFDGTRVSGGSISLRHAQQGTFSPQISVWTAAAERKASLRAWLTRLTRDDDPVIERKPVTFAGMKGEMIKLKGRLEDWETQEGRDWYRLRVVLVAPDGSTWYHATAMTSEADLAAIEADFMRVLGSLQVKLQGDAANQERTASDAEQAAVLSEIRDAMDRAAEAQSTREQALARTIDATSPHTSVADVQTRFDAAIAMHGLDGKREILRQIVVPSVSLTERDVAETDVVGISRIGGGPDLAQGQDWPRDASGLYLNFLAQIELSDVPERAEVLPEAGLLAFFTGSDYSDWRVVFTPPGTALVAHALPDDAIDITEAATCMVVWDGERQRFVANGASVERMSVETDEHGRLQFQRDGQTVMVFASEYEISRSARALRLERSLSDPLHLAGSGNPDIDAAVGSDELFDFALTLAESFKIGDGPQHQMFGVCGIRDWHSIQTLAADHAARQGWTDIAAPDGWFVLLKLASGGGADFNFSDHGDYLFLAHRQDAARGDFSRVYALVESS</sequence>
<evidence type="ECO:0000313" key="3">
    <source>
        <dbReference type="Proteomes" id="UP000239865"/>
    </source>
</evidence>
<dbReference type="InterPro" id="IPR015315">
    <property type="entry name" value="DUF1963"/>
</dbReference>
<proteinExistence type="predicted"/>
<evidence type="ECO:0000256" key="1">
    <source>
        <dbReference type="SAM" id="MobiDB-lite"/>
    </source>
</evidence>
<organism evidence="2 3">
    <name type="scientific">Xanthomonas melonis</name>
    <dbReference type="NCBI Taxonomy" id="56456"/>
    <lineage>
        <taxon>Bacteria</taxon>
        <taxon>Pseudomonadati</taxon>
        <taxon>Pseudomonadota</taxon>
        <taxon>Gammaproteobacteria</taxon>
        <taxon>Lysobacterales</taxon>
        <taxon>Lysobacteraceae</taxon>
        <taxon>Xanthomonas</taxon>
    </lineage>
</organism>
<accession>A0A2S7DGS4</accession>
<name>A0A2S7DGS4_9XANT</name>
<evidence type="ECO:0008006" key="4">
    <source>
        <dbReference type="Google" id="ProtNLM"/>
    </source>
</evidence>
<dbReference type="Gene3D" id="2.30.320.10">
    <property type="entry name" value="YwqG-like"/>
    <property type="match status" value="1"/>
</dbReference>
<dbReference type="PANTHER" id="PTHR36436">
    <property type="entry name" value="SLL5081 PROTEIN"/>
    <property type="match status" value="1"/>
</dbReference>
<reference evidence="2 3" key="1">
    <citation type="submission" date="2016-08" db="EMBL/GenBank/DDBJ databases">
        <authorList>
            <person name="Seilhamer J.J."/>
        </authorList>
    </citation>
    <scope>NUCLEOTIDE SEQUENCE [LARGE SCALE GENOMIC DNA]</scope>
    <source>
        <strain evidence="2 3">CFBP4644</strain>
    </source>
</reference>
<evidence type="ECO:0000313" key="2">
    <source>
        <dbReference type="EMBL" id="PPU73023.1"/>
    </source>
</evidence>
<dbReference type="AlphaFoldDB" id="A0A2S7DGS4"/>
<dbReference type="OrthoDB" id="8856529at2"/>
<dbReference type="EMBL" id="MDEH01000004">
    <property type="protein sequence ID" value="PPU73023.1"/>
    <property type="molecule type" value="Genomic_DNA"/>
</dbReference>
<dbReference type="SUPFAM" id="SSF103032">
    <property type="entry name" value="Hypothetical protein YwqG"/>
    <property type="match status" value="1"/>
</dbReference>
<protein>
    <recommendedName>
        <fullName evidence="4">DUF1963 domain-containing protein</fullName>
    </recommendedName>
</protein>